<evidence type="ECO:0000313" key="2">
    <source>
        <dbReference type="Proteomes" id="UP001341840"/>
    </source>
</evidence>
<dbReference type="Proteomes" id="UP001341840">
    <property type="component" value="Unassembled WGS sequence"/>
</dbReference>
<protein>
    <submittedName>
        <fullName evidence="1">Uncharacterized protein</fullName>
    </submittedName>
</protein>
<gene>
    <name evidence="1" type="ORF">PIB30_050892</name>
</gene>
<accession>A0ABU6WFZ7</accession>
<keyword evidence="2" id="KW-1185">Reference proteome</keyword>
<organism evidence="1 2">
    <name type="scientific">Stylosanthes scabra</name>
    <dbReference type="NCBI Taxonomy" id="79078"/>
    <lineage>
        <taxon>Eukaryota</taxon>
        <taxon>Viridiplantae</taxon>
        <taxon>Streptophyta</taxon>
        <taxon>Embryophyta</taxon>
        <taxon>Tracheophyta</taxon>
        <taxon>Spermatophyta</taxon>
        <taxon>Magnoliopsida</taxon>
        <taxon>eudicotyledons</taxon>
        <taxon>Gunneridae</taxon>
        <taxon>Pentapetalae</taxon>
        <taxon>rosids</taxon>
        <taxon>fabids</taxon>
        <taxon>Fabales</taxon>
        <taxon>Fabaceae</taxon>
        <taxon>Papilionoideae</taxon>
        <taxon>50 kb inversion clade</taxon>
        <taxon>dalbergioids sensu lato</taxon>
        <taxon>Dalbergieae</taxon>
        <taxon>Pterocarpus clade</taxon>
        <taxon>Stylosanthes</taxon>
    </lineage>
</organism>
<evidence type="ECO:0000313" key="1">
    <source>
        <dbReference type="EMBL" id="MED6184792.1"/>
    </source>
</evidence>
<proteinExistence type="predicted"/>
<reference evidence="1 2" key="1">
    <citation type="journal article" date="2023" name="Plants (Basel)">
        <title>Bridging the Gap: Combining Genomics and Transcriptomics Approaches to Understand Stylosanthes scabra, an Orphan Legume from the Brazilian Caatinga.</title>
        <authorList>
            <person name="Ferreira-Neto J.R.C."/>
            <person name="da Silva M.D."/>
            <person name="Binneck E."/>
            <person name="de Melo N.F."/>
            <person name="da Silva R.H."/>
            <person name="de Melo A.L.T.M."/>
            <person name="Pandolfi V."/>
            <person name="Bustamante F.O."/>
            <person name="Brasileiro-Vidal A.C."/>
            <person name="Benko-Iseppon A.M."/>
        </authorList>
    </citation>
    <scope>NUCLEOTIDE SEQUENCE [LARGE SCALE GENOMIC DNA]</scope>
    <source>
        <tissue evidence="1">Leaves</tissue>
    </source>
</reference>
<sequence length="144" mass="16353">MSQVLKEAELCIEMVKITKMIIAYLFFVGLSEGVDAILNNHFLNLHAYNASKNILLSNFVKLERLATHFIQLLCFIVIHERASGFQHEQYLASGSCCNSESETVLHCFKDCLDAASIWAMLDSSILDFPSGMNFNSWIREKLKD</sequence>
<dbReference type="EMBL" id="JASCZI010181597">
    <property type="protein sequence ID" value="MED6184792.1"/>
    <property type="molecule type" value="Genomic_DNA"/>
</dbReference>
<comment type="caution">
    <text evidence="1">The sequence shown here is derived from an EMBL/GenBank/DDBJ whole genome shotgun (WGS) entry which is preliminary data.</text>
</comment>
<name>A0ABU6WFZ7_9FABA</name>